<proteinExistence type="predicted"/>
<accession>A0A9X0JIG6</accession>
<evidence type="ECO:0000256" key="1">
    <source>
        <dbReference type="SAM" id="Phobius"/>
    </source>
</evidence>
<name>A0A9X0JIG6_9PSED</name>
<organism evidence="2 3">
    <name type="scientific">Pseudomonas lutea</name>
    <dbReference type="NCBI Taxonomy" id="243924"/>
    <lineage>
        <taxon>Bacteria</taxon>
        <taxon>Pseudomonadati</taxon>
        <taxon>Pseudomonadota</taxon>
        <taxon>Gammaproteobacteria</taxon>
        <taxon>Pseudomonadales</taxon>
        <taxon>Pseudomonadaceae</taxon>
        <taxon>Pseudomonas</taxon>
    </lineage>
</organism>
<feature type="transmembrane region" description="Helical" evidence="1">
    <location>
        <begin position="7"/>
        <end position="32"/>
    </location>
</feature>
<dbReference type="RefSeq" id="WP_037015395.1">
    <property type="nucleotide sequence ID" value="NZ_JRMB01000002.1"/>
</dbReference>
<dbReference type="EMBL" id="JRMB01000002">
    <property type="protein sequence ID" value="KGF63689.1"/>
    <property type="molecule type" value="Genomic_DNA"/>
</dbReference>
<evidence type="ECO:0000313" key="3">
    <source>
        <dbReference type="Proteomes" id="UP000029719"/>
    </source>
</evidence>
<gene>
    <name evidence="2" type="ORF">LT42_17525</name>
</gene>
<dbReference type="OrthoDB" id="5296662at2"/>
<reference evidence="2 3" key="1">
    <citation type="submission" date="2014-09" db="EMBL/GenBank/DDBJ databases">
        <title>Genome sequence of Pseudomonas lutea strain DSM 17257T.</title>
        <authorList>
            <person name="Kwak Y."/>
            <person name="Shin J.-H."/>
        </authorList>
    </citation>
    <scope>NUCLEOTIDE SEQUENCE [LARGE SCALE GENOMIC DNA]</scope>
    <source>
        <strain evidence="2 3">DSM 17257</strain>
    </source>
</reference>
<keyword evidence="1" id="KW-1133">Transmembrane helix</keyword>
<dbReference type="InterPro" id="IPR012902">
    <property type="entry name" value="N_methyl_site"/>
</dbReference>
<dbReference type="AlphaFoldDB" id="A0A9X0JIG6"/>
<keyword evidence="1" id="KW-0472">Membrane</keyword>
<comment type="caution">
    <text evidence="2">The sequence shown here is derived from an EMBL/GenBank/DDBJ whole genome shotgun (WGS) entry which is preliminary data.</text>
</comment>
<keyword evidence="1" id="KW-0812">Transmembrane</keyword>
<dbReference type="Pfam" id="PF07963">
    <property type="entry name" value="N_methyl"/>
    <property type="match status" value="1"/>
</dbReference>
<protein>
    <submittedName>
        <fullName evidence="2">Pilus assembly protein PilW</fullName>
    </submittedName>
</protein>
<sequence>MKHRARGFGLIEIMISLLLGLLIVAGIIQIFISAKNTYSTQNASAAMQEDARFILTKLSQEIRMVGMFGCLATVTDASAKADFAAAQATPIRWDNATAKLTLVTADVGNNGGTPSWTVLSDCKSSATARSGAVAPAAGQLAFPIRQLEYQVVNNQLMLGGAAIVNNVDKFQLMFGTANAASGPVVTGYTANPGNTDLVRSVRITLVLKDPTNRVQSQSFSVLIALRNRLY</sequence>
<dbReference type="Proteomes" id="UP000029719">
    <property type="component" value="Unassembled WGS sequence"/>
</dbReference>
<evidence type="ECO:0000313" key="2">
    <source>
        <dbReference type="EMBL" id="KGF63689.1"/>
    </source>
</evidence>